<keyword evidence="3 5" id="KW-0418">Kinase</keyword>
<dbReference type="PANTHER" id="PTHR21060:SF15">
    <property type="entry name" value="ACETATE KINASE-RELATED"/>
    <property type="match status" value="1"/>
</dbReference>
<organism evidence="7 8">
    <name type="scientific">Candidatus Taylorbacteria bacterium RIFCSPLOWO2_12_FULL_43_20</name>
    <dbReference type="NCBI Taxonomy" id="1802332"/>
    <lineage>
        <taxon>Bacteria</taxon>
        <taxon>Candidatus Tayloriibacteriota</taxon>
    </lineage>
</organism>
<dbReference type="SUPFAM" id="SSF53067">
    <property type="entry name" value="Actin-like ATPase domain"/>
    <property type="match status" value="2"/>
</dbReference>
<comment type="subcellular location">
    <subcellularLocation>
        <location evidence="5">Cytoplasm</location>
    </subcellularLocation>
</comment>
<dbReference type="Gene3D" id="3.30.420.40">
    <property type="match status" value="2"/>
</dbReference>
<feature type="active site" description="Proton donor/acceptor" evidence="5">
    <location>
        <position position="147"/>
    </location>
</feature>
<evidence type="ECO:0000313" key="7">
    <source>
        <dbReference type="EMBL" id="OHA42748.1"/>
    </source>
</evidence>
<name>A0A1G2P326_9BACT</name>
<evidence type="ECO:0000256" key="6">
    <source>
        <dbReference type="RuleBase" id="RU003835"/>
    </source>
</evidence>
<comment type="caution">
    <text evidence="5">Lacks conserved residue(s) required for the propagation of feature annotation.</text>
</comment>
<dbReference type="GO" id="GO:0008776">
    <property type="term" value="F:acetate kinase activity"/>
    <property type="evidence" value="ECO:0007669"/>
    <property type="project" value="UniProtKB-UniRule"/>
</dbReference>
<evidence type="ECO:0000256" key="1">
    <source>
        <dbReference type="ARBA" id="ARBA00022679"/>
    </source>
</evidence>
<comment type="caution">
    <text evidence="7">The sequence shown here is derived from an EMBL/GenBank/DDBJ whole genome shotgun (WGS) entry which is preliminary data.</text>
</comment>
<comment type="subunit">
    <text evidence="5">Homodimer.</text>
</comment>
<keyword evidence="5" id="KW-0479">Metal-binding</keyword>
<dbReference type="GO" id="GO:0000287">
    <property type="term" value="F:magnesium ion binding"/>
    <property type="evidence" value="ECO:0007669"/>
    <property type="project" value="UniProtKB-UniRule"/>
</dbReference>
<evidence type="ECO:0000256" key="5">
    <source>
        <dbReference type="HAMAP-Rule" id="MF_00020"/>
    </source>
</evidence>
<dbReference type="GO" id="GO:0006085">
    <property type="term" value="P:acetyl-CoA biosynthetic process"/>
    <property type="evidence" value="ECO:0007669"/>
    <property type="project" value="UniProtKB-UniRule"/>
</dbReference>
<feature type="binding site" evidence="5">
    <location>
        <position position="19"/>
    </location>
    <ligand>
        <name>ATP</name>
        <dbReference type="ChEBI" id="CHEBI:30616"/>
    </ligand>
</feature>
<dbReference type="HAMAP" id="MF_00020">
    <property type="entry name" value="Acetate_kinase"/>
    <property type="match status" value="1"/>
</dbReference>
<dbReference type="AlphaFoldDB" id="A0A1G2P326"/>
<dbReference type="PRINTS" id="PR00471">
    <property type="entry name" value="ACETATEKNASE"/>
</dbReference>
<dbReference type="EMBL" id="MHSK01000006">
    <property type="protein sequence ID" value="OHA42748.1"/>
    <property type="molecule type" value="Genomic_DNA"/>
</dbReference>
<dbReference type="Pfam" id="PF00871">
    <property type="entry name" value="Acetate_kinase"/>
    <property type="match status" value="1"/>
</dbReference>
<keyword evidence="1 5" id="KW-0808">Transferase</keyword>
<gene>
    <name evidence="5" type="primary">ackA</name>
    <name evidence="7" type="ORF">A3G52_02995</name>
</gene>
<accession>A0A1G2P326</accession>
<evidence type="ECO:0000256" key="4">
    <source>
        <dbReference type="ARBA" id="ARBA00022840"/>
    </source>
</evidence>
<evidence type="ECO:0000256" key="3">
    <source>
        <dbReference type="ARBA" id="ARBA00022777"/>
    </source>
</evidence>
<keyword evidence="5" id="KW-0460">Magnesium</keyword>
<dbReference type="InterPro" id="IPR043129">
    <property type="entry name" value="ATPase_NBD"/>
</dbReference>
<keyword evidence="4 5" id="KW-0067">ATP-binding</keyword>
<evidence type="ECO:0000256" key="2">
    <source>
        <dbReference type="ARBA" id="ARBA00022741"/>
    </source>
</evidence>
<dbReference type="GO" id="GO:0005524">
    <property type="term" value="F:ATP binding"/>
    <property type="evidence" value="ECO:0007669"/>
    <property type="project" value="UniProtKB-KW"/>
</dbReference>
<evidence type="ECO:0000313" key="8">
    <source>
        <dbReference type="Proteomes" id="UP000177269"/>
    </source>
</evidence>
<keyword evidence="5" id="KW-0963">Cytoplasm</keyword>
<keyword evidence="2 5" id="KW-0547">Nucleotide-binding</keyword>
<dbReference type="NCBIfam" id="TIGR00016">
    <property type="entry name" value="ackA"/>
    <property type="match status" value="1"/>
</dbReference>
<dbReference type="PIRSF" id="PIRSF000722">
    <property type="entry name" value="Acetate_prop_kin"/>
    <property type="match status" value="1"/>
</dbReference>
<protein>
    <recommendedName>
        <fullName evidence="5">Acetate kinase</fullName>
        <ecNumber evidence="5">2.7.2.1</ecNumber>
    </recommendedName>
    <alternativeName>
        <fullName evidence="5">Acetokinase</fullName>
    </alternativeName>
</protein>
<feature type="binding site" evidence="5">
    <location>
        <begin position="205"/>
        <end position="209"/>
    </location>
    <ligand>
        <name>ATP</name>
        <dbReference type="ChEBI" id="CHEBI:30616"/>
    </ligand>
</feature>
<dbReference type="InterPro" id="IPR004372">
    <property type="entry name" value="Ac/propionate_kinase"/>
</dbReference>
<dbReference type="EC" id="2.7.2.1" evidence="5"/>
<sequence>MAMEKKKFLIVNIGSASKKYAFYEDGRRMLFAHFEHEGEKILLELQSDKGKEQRTLNNVGFDNVLSLFLHEIKMRGHVKEALDIDAFGVRVVAPGTFFSKSVKIDSDYIHKLNKAAKLVPLHLSPLLKELEMLRRDYPTVPIVAVSDSEFHQDMNEVAQVYAINAEETNNLDLRRFGFHGLSVSSAVSITSELNGSALDKVVVCHLGGGSSVTAVRKSRSVDTSMGYTPLEGVPMATRVGNIDAGAVLVLAREMGIDECEAYLNSKCGLLGVSGTSPDIRDLIRLQGEGDKQAEKALDIFVYSIRKYVGAYAAVLGGLDAIIFSGTVGERSDIIRERIASDFQWLGAELDKEKNVKQSDYSRFINTSRSKVKIAVVYSDEMDEIAKKCERLF</sequence>
<feature type="site" description="Transition state stabilizer" evidence="5">
    <location>
        <position position="179"/>
    </location>
</feature>
<dbReference type="GO" id="GO:0005737">
    <property type="term" value="C:cytoplasm"/>
    <property type="evidence" value="ECO:0007669"/>
    <property type="project" value="UniProtKB-SubCell"/>
</dbReference>
<feature type="binding site" evidence="5">
    <location>
        <position position="12"/>
    </location>
    <ligand>
        <name>Mg(2+)</name>
        <dbReference type="ChEBI" id="CHEBI:18420"/>
    </ligand>
</feature>
<comment type="cofactor">
    <cofactor evidence="5">
        <name>Mg(2+)</name>
        <dbReference type="ChEBI" id="CHEBI:18420"/>
    </cofactor>
    <cofactor evidence="5">
        <name>Mn(2+)</name>
        <dbReference type="ChEBI" id="CHEBI:29035"/>
    </cofactor>
    <text evidence="5">Mg(2+). Can also accept Mn(2+).</text>
</comment>
<comment type="function">
    <text evidence="5">Catalyzes the formation of acetyl phosphate from acetate and ATP. Can also catalyze the reverse reaction.</text>
</comment>
<feature type="binding site" evidence="5">
    <location>
        <position position="90"/>
    </location>
    <ligand>
        <name>substrate</name>
    </ligand>
</feature>
<feature type="site" description="Transition state stabilizer" evidence="5">
    <location>
        <position position="238"/>
    </location>
</feature>
<feature type="binding site" evidence="5">
    <location>
        <begin position="278"/>
        <end position="280"/>
    </location>
    <ligand>
        <name>ATP</name>
        <dbReference type="ChEBI" id="CHEBI:30616"/>
    </ligand>
</feature>
<comment type="catalytic activity">
    <reaction evidence="5">
        <text>acetate + ATP = acetyl phosphate + ADP</text>
        <dbReference type="Rhea" id="RHEA:11352"/>
        <dbReference type="ChEBI" id="CHEBI:22191"/>
        <dbReference type="ChEBI" id="CHEBI:30089"/>
        <dbReference type="ChEBI" id="CHEBI:30616"/>
        <dbReference type="ChEBI" id="CHEBI:456216"/>
        <dbReference type="EC" id="2.7.2.1"/>
    </reaction>
</comment>
<proteinExistence type="inferred from homology"/>
<dbReference type="InterPro" id="IPR000890">
    <property type="entry name" value="Aliphatic_acid_kin_short-chain"/>
</dbReference>
<reference evidence="7 8" key="1">
    <citation type="journal article" date="2016" name="Nat. Commun.">
        <title>Thousands of microbial genomes shed light on interconnected biogeochemical processes in an aquifer system.</title>
        <authorList>
            <person name="Anantharaman K."/>
            <person name="Brown C.T."/>
            <person name="Hug L.A."/>
            <person name="Sharon I."/>
            <person name="Castelle C.J."/>
            <person name="Probst A.J."/>
            <person name="Thomas B.C."/>
            <person name="Singh A."/>
            <person name="Wilkins M.J."/>
            <person name="Karaoz U."/>
            <person name="Brodie E.L."/>
            <person name="Williams K.H."/>
            <person name="Hubbard S.S."/>
            <person name="Banfield J.F."/>
        </authorList>
    </citation>
    <scope>NUCLEOTIDE SEQUENCE [LARGE SCALE GENOMIC DNA]</scope>
</reference>
<dbReference type="GO" id="GO:0006083">
    <property type="term" value="P:acetate metabolic process"/>
    <property type="evidence" value="ECO:0007669"/>
    <property type="project" value="TreeGrafter"/>
</dbReference>
<dbReference type="PANTHER" id="PTHR21060">
    <property type="entry name" value="ACETATE KINASE"/>
    <property type="match status" value="1"/>
</dbReference>
<dbReference type="Proteomes" id="UP000177269">
    <property type="component" value="Unassembled WGS sequence"/>
</dbReference>
<feature type="binding site" evidence="5">
    <location>
        <position position="380"/>
    </location>
    <ligand>
        <name>Mg(2+)</name>
        <dbReference type="ChEBI" id="CHEBI:18420"/>
    </ligand>
</feature>
<comment type="similarity">
    <text evidence="5 6">Belongs to the acetokinase family.</text>
</comment>
<comment type="pathway">
    <text evidence="5">Metabolic intermediate biosynthesis; acetyl-CoA biosynthesis; acetyl-CoA from acetate: step 1/2.</text>
</comment>
<dbReference type="UniPathway" id="UPA00340">
    <property type="reaction ID" value="UER00458"/>
</dbReference>